<dbReference type="AlphaFoldDB" id="A0A6S8CYQ0"/>
<dbReference type="GO" id="GO:0006303">
    <property type="term" value="P:double-strand break repair via nonhomologous end joining"/>
    <property type="evidence" value="ECO:0007669"/>
    <property type="project" value="TreeGrafter"/>
</dbReference>
<dbReference type="GO" id="GO:0003677">
    <property type="term" value="F:DNA binding"/>
    <property type="evidence" value="ECO:0007669"/>
    <property type="project" value="InterPro"/>
</dbReference>
<dbReference type="EMBL" id="HBIJ01013896">
    <property type="protein sequence ID" value="CAE0368576.1"/>
    <property type="molecule type" value="Transcribed_RNA"/>
</dbReference>
<comment type="similarity">
    <text evidence="3">Belongs to the ATP-dependent DNA ligase family.</text>
</comment>
<evidence type="ECO:0000313" key="15">
    <source>
        <dbReference type="EMBL" id="CAE0368577.1"/>
    </source>
</evidence>
<gene>
    <name evidence="14" type="ORF">ALAG00032_LOCUS9339</name>
    <name evidence="15" type="ORF">ALAG00032_LOCUS9340</name>
</gene>
<dbReference type="InterPro" id="IPR012308">
    <property type="entry name" value="DNA_ligase_ATP-dep_N"/>
</dbReference>
<dbReference type="InterPro" id="IPR012309">
    <property type="entry name" value="DNA_ligase_ATP-dep_C"/>
</dbReference>
<reference evidence="15" key="1">
    <citation type="submission" date="2021-01" db="EMBL/GenBank/DDBJ databases">
        <authorList>
            <person name="Corre E."/>
            <person name="Pelletier E."/>
            <person name="Niang G."/>
            <person name="Scheremetjew M."/>
            <person name="Finn R."/>
            <person name="Kale V."/>
            <person name="Holt S."/>
            <person name="Cochrane G."/>
            <person name="Meng A."/>
            <person name="Brown T."/>
            <person name="Cohen L."/>
        </authorList>
    </citation>
    <scope>NUCLEOTIDE SEQUENCE</scope>
    <source>
        <strain evidence="15">CCMP1510</strain>
    </source>
</reference>
<keyword evidence="6" id="KW-0547">Nucleotide-binding</keyword>
<organism evidence="15">
    <name type="scientific">Aureoumbra lagunensis</name>
    <dbReference type="NCBI Taxonomy" id="44058"/>
    <lineage>
        <taxon>Eukaryota</taxon>
        <taxon>Sar</taxon>
        <taxon>Stramenopiles</taxon>
        <taxon>Ochrophyta</taxon>
        <taxon>Pelagophyceae</taxon>
        <taxon>Pelagomonadales</taxon>
        <taxon>Aureoumbra</taxon>
    </lineage>
</organism>
<dbReference type="Pfam" id="PF04679">
    <property type="entry name" value="DNA_ligase_A_C"/>
    <property type="match status" value="1"/>
</dbReference>
<evidence type="ECO:0000313" key="14">
    <source>
        <dbReference type="EMBL" id="CAE0368576.1"/>
    </source>
</evidence>
<evidence type="ECO:0000259" key="13">
    <source>
        <dbReference type="PROSITE" id="PS50172"/>
    </source>
</evidence>
<evidence type="ECO:0000256" key="2">
    <source>
        <dbReference type="ARBA" id="ARBA00004123"/>
    </source>
</evidence>
<dbReference type="GO" id="GO:0003910">
    <property type="term" value="F:DNA ligase (ATP) activity"/>
    <property type="evidence" value="ECO:0007669"/>
    <property type="project" value="InterPro"/>
</dbReference>
<dbReference type="SUPFAM" id="SSF52113">
    <property type="entry name" value="BRCT domain"/>
    <property type="match status" value="1"/>
</dbReference>
<dbReference type="Gene3D" id="2.40.50.140">
    <property type="entry name" value="Nucleic acid-binding proteins"/>
    <property type="match status" value="1"/>
</dbReference>
<dbReference type="GO" id="GO:0006310">
    <property type="term" value="P:DNA recombination"/>
    <property type="evidence" value="ECO:0007669"/>
    <property type="project" value="UniProtKB-KW"/>
</dbReference>
<evidence type="ECO:0000256" key="6">
    <source>
        <dbReference type="ARBA" id="ARBA00022741"/>
    </source>
</evidence>
<dbReference type="EMBL" id="HBIJ01013897">
    <property type="protein sequence ID" value="CAE0368577.1"/>
    <property type="molecule type" value="Transcribed_RNA"/>
</dbReference>
<evidence type="ECO:0000256" key="3">
    <source>
        <dbReference type="ARBA" id="ARBA00007572"/>
    </source>
</evidence>
<dbReference type="PANTHER" id="PTHR45997:SF1">
    <property type="entry name" value="DNA LIGASE 4"/>
    <property type="match status" value="1"/>
</dbReference>
<feature type="domain" description="ATP-dependent DNA ligase family profile" evidence="12">
    <location>
        <begin position="379"/>
        <end position="526"/>
    </location>
</feature>
<dbReference type="PROSITE" id="PS50172">
    <property type="entry name" value="BRCT"/>
    <property type="match status" value="1"/>
</dbReference>
<name>A0A6S8CYQ0_9STRA</name>
<comment type="cofactor">
    <cofactor evidence="1">
        <name>Mg(2+)</name>
        <dbReference type="ChEBI" id="CHEBI:18420"/>
    </cofactor>
</comment>
<dbReference type="Gene3D" id="3.30.470.30">
    <property type="entry name" value="DNA ligase/mRNA capping enzyme"/>
    <property type="match status" value="1"/>
</dbReference>
<dbReference type="Gene3D" id="1.10.3260.10">
    <property type="entry name" value="DNA ligase, ATP-dependent, N-terminal domain"/>
    <property type="match status" value="1"/>
</dbReference>
<proteinExistence type="inferred from homology"/>
<evidence type="ECO:0000256" key="4">
    <source>
        <dbReference type="ARBA" id="ARBA00022598"/>
    </source>
</evidence>
<keyword evidence="8" id="KW-0233">DNA recombination</keyword>
<dbReference type="GO" id="GO:0006297">
    <property type="term" value="P:nucleotide-excision repair, DNA gap filling"/>
    <property type="evidence" value="ECO:0007669"/>
    <property type="project" value="TreeGrafter"/>
</dbReference>
<comment type="subcellular location">
    <subcellularLocation>
        <location evidence="2">Nucleus</location>
    </subcellularLocation>
</comment>
<dbReference type="SUPFAM" id="SSF56091">
    <property type="entry name" value="DNA ligase/mRNA capping enzyme, catalytic domain"/>
    <property type="match status" value="1"/>
</dbReference>
<dbReference type="PANTHER" id="PTHR45997">
    <property type="entry name" value="DNA LIGASE 4"/>
    <property type="match status" value="1"/>
</dbReference>
<dbReference type="PROSITE" id="PS50160">
    <property type="entry name" value="DNA_LIGASE_A3"/>
    <property type="match status" value="1"/>
</dbReference>
<dbReference type="Gene3D" id="3.40.50.10190">
    <property type="entry name" value="BRCT domain"/>
    <property type="match status" value="1"/>
</dbReference>
<evidence type="ECO:0000256" key="10">
    <source>
        <dbReference type="ARBA" id="ARBA00030676"/>
    </source>
</evidence>
<keyword evidence="5" id="KW-0677">Repeat</keyword>
<dbReference type="Pfam" id="PF04675">
    <property type="entry name" value="DNA_ligase_A_N"/>
    <property type="match status" value="1"/>
</dbReference>
<evidence type="ECO:0000256" key="5">
    <source>
        <dbReference type="ARBA" id="ARBA00022737"/>
    </source>
</evidence>
<dbReference type="InterPro" id="IPR012310">
    <property type="entry name" value="DNA_ligase_ATP-dep_cent"/>
</dbReference>
<keyword evidence="7" id="KW-0067">ATP-binding</keyword>
<dbReference type="InterPro" id="IPR012340">
    <property type="entry name" value="NA-bd_OB-fold"/>
</dbReference>
<dbReference type="InterPro" id="IPR036599">
    <property type="entry name" value="DNA_ligase_N_sf"/>
</dbReference>
<protein>
    <recommendedName>
        <fullName evidence="11">DNA ligase IV</fullName>
    </recommendedName>
    <alternativeName>
        <fullName evidence="10">Polydeoxyribonucleotide synthase [ATP] 4</fullName>
    </alternativeName>
</protein>
<dbReference type="InterPro" id="IPR001357">
    <property type="entry name" value="BRCT_dom"/>
</dbReference>
<evidence type="ECO:0000256" key="9">
    <source>
        <dbReference type="ARBA" id="ARBA00023242"/>
    </source>
</evidence>
<evidence type="ECO:0000256" key="8">
    <source>
        <dbReference type="ARBA" id="ARBA00023172"/>
    </source>
</evidence>
<evidence type="ECO:0000256" key="11">
    <source>
        <dbReference type="ARBA" id="ARBA00031942"/>
    </source>
</evidence>
<keyword evidence="4" id="KW-0436">Ligase</keyword>
<feature type="domain" description="BRCT" evidence="13">
    <location>
        <begin position="687"/>
        <end position="788"/>
    </location>
</feature>
<dbReference type="GO" id="GO:0005524">
    <property type="term" value="F:ATP binding"/>
    <property type="evidence" value="ECO:0007669"/>
    <property type="project" value="UniProtKB-KW"/>
</dbReference>
<dbReference type="GO" id="GO:0032807">
    <property type="term" value="C:DNA ligase IV complex"/>
    <property type="evidence" value="ECO:0007669"/>
    <property type="project" value="TreeGrafter"/>
</dbReference>
<sequence>MIGESMEVIPEIPCDKIEGLELGSFLLNRIEAARDVEPKNKKAGVIFDQVLAAHAPGQNLYPLIRLLLPKEDDKRSGKYQVGEKKLAKVFADVLGINTTESRDGRILSYFMGKAAARGKCEFSKLGDAIEVVVRKRFQTYESKTIGDVNNFLDEVVKANGKEEPLREIFTQALQDYSARELRFITMIICGDLQIGFGVGSIMERMHRSAYEKFRLCGQDLAITCAVVASWIIQGKAQVILSTAFTPGQPFQPMLCQGFSNNGEKSESLEDKLCTVEETQSKFPIIIEEKIDGWRMIIHKIDRDTYKMFTRSLNEKDEFTVPEMITALNILTRDYDACILDGEMIAIDARTGQYLPFGTVLSCAKKEKLQHSESNFSIPHELQNSQLQYVLFDVLNTSKDPNLSTRPLSERRRIMDAMLQNLSSCNQLQKRIATPAHKIIEQSCVGPPRRRIIFEFFHKILSEKGEGVVIKQLDSEYVRGRSKNAYWCKVKPEDGSVHCDMVIVGAYWSKGYGRQGLFHSYLVAIRNIDSPQAHLVHVGKVGTGISSEGHREIRDKVGEENWVDYDRNTKIPHLIHWTPAERPDKIIKDLDKAPLLEVSFAKLYKDDSWPAGYTMRFPRNKRVRLDLNWRDDAATIDDLKNKDQRIEEQFNKADIFESSSVRSFTTTKKPSKRKHDRGGILISKELRKEFDLFSGMSFHLLSAIHYTIQVNNSPISLGNVEIQRILSRFGAKVIFEAKEVNHFYLSDRNSNSLLINQTQEKGQFSILDVEWIFDCIKAKRRLPLTPHYFLAISTRHATALANVYDTVWGLPMDRNDITVEELKAARNSVNAFKSCKITPTNSYLQKETTNKPSNNFNEIRATFITNCLTDYTFVLNDPQAACLEPRVRYLGGTIIDDPTSANYALVTNKSDYKGSLLPVDSLWLEGKVAEHLDAKRRRLSE</sequence>
<evidence type="ECO:0000256" key="1">
    <source>
        <dbReference type="ARBA" id="ARBA00001946"/>
    </source>
</evidence>
<dbReference type="SUPFAM" id="SSF50249">
    <property type="entry name" value="Nucleic acid-binding proteins"/>
    <property type="match status" value="1"/>
</dbReference>
<accession>A0A6S8CYQ0</accession>
<dbReference type="InterPro" id="IPR029710">
    <property type="entry name" value="LIG4"/>
</dbReference>
<dbReference type="InterPro" id="IPR036420">
    <property type="entry name" value="BRCT_dom_sf"/>
</dbReference>
<keyword evidence="9" id="KW-0539">Nucleus</keyword>
<dbReference type="Pfam" id="PF01068">
    <property type="entry name" value="DNA_ligase_A_M"/>
    <property type="match status" value="1"/>
</dbReference>
<evidence type="ECO:0000259" key="12">
    <source>
        <dbReference type="PROSITE" id="PS50160"/>
    </source>
</evidence>
<evidence type="ECO:0000256" key="7">
    <source>
        <dbReference type="ARBA" id="ARBA00022840"/>
    </source>
</evidence>